<evidence type="ECO:0000313" key="1">
    <source>
        <dbReference type="EMBL" id="GHO87207.1"/>
    </source>
</evidence>
<organism evidence="1 2">
    <name type="scientific">Dictyobacter formicarum</name>
    <dbReference type="NCBI Taxonomy" id="2778368"/>
    <lineage>
        <taxon>Bacteria</taxon>
        <taxon>Bacillati</taxon>
        <taxon>Chloroflexota</taxon>
        <taxon>Ktedonobacteria</taxon>
        <taxon>Ktedonobacterales</taxon>
        <taxon>Dictyobacteraceae</taxon>
        <taxon>Dictyobacter</taxon>
    </lineage>
</organism>
<accession>A0ABQ3VLW8</accession>
<evidence type="ECO:0000313" key="2">
    <source>
        <dbReference type="Proteomes" id="UP000635565"/>
    </source>
</evidence>
<keyword evidence="2" id="KW-1185">Reference proteome</keyword>
<comment type="caution">
    <text evidence="1">The sequence shown here is derived from an EMBL/GenBank/DDBJ whole genome shotgun (WGS) entry which is preliminary data.</text>
</comment>
<sequence>MQGDGSPTAGVWAPPQTPLRCRRQKGALESSAYNLLIYCRIGNTYEKKNIVTFSDIVHRDRDCWRHHGVETLSIATGAF</sequence>
<name>A0ABQ3VLW8_9CHLR</name>
<dbReference type="Proteomes" id="UP000635565">
    <property type="component" value="Unassembled WGS sequence"/>
</dbReference>
<proteinExistence type="predicted"/>
<gene>
    <name evidence="1" type="ORF">KSZ_52130</name>
</gene>
<protein>
    <submittedName>
        <fullName evidence="1">Uncharacterized protein</fullName>
    </submittedName>
</protein>
<reference evidence="1 2" key="1">
    <citation type="journal article" date="2021" name="Int. J. Syst. Evol. Microbiol.">
        <title>Reticulibacter mediterranei gen. nov., sp. nov., within the new family Reticulibacteraceae fam. nov., and Ktedonospora formicarum gen. nov., sp. nov., Ktedonobacter robiniae sp. nov., Dictyobacter formicarum sp. nov. and Dictyobacter arantiisoli sp. nov., belonging to the class Ktedonobacteria.</title>
        <authorList>
            <person name="Yabe S."/>
            <person name="Zheng Y."/>
            <person name="Wang C.M."/>
            <person name="Sakai Y."/>
            <person name="Abe K."/>
            <person name="Yokota A."/>
            <person name="Donadio S."/>
            <person name="Cavaletti L."/>
            <person name="Monciardini P."/>
        </authorList>
    </citation>
    <scope>NUCLEOTIDE SEQUENCE [LARGE SCALE GENOMIC DNA]</scope>
    <source>
        <strain evidence="1 2">SOSP1-9</strain>
    </source>
</reference>
<dbReference type="EMBL" id="BNJJ01000016">
    <property type="protein sequence ID" value="GHO87207.1"/>
    <property type="molecule type" value="Genomic_DNA"/>
</dbReference>